<evidence type="ECO:0000256" key="9">
    <source>
        <dbReference type="ARBA" id="ARBA00047944"/>
    </source>
</evidence>
<comment type="function">
    <text evidence="8 10">Specifically methylates the N3 position of the uracil ring of uridine 1498 (m3U1498) in 16S rRNA. Acts on the fully assembled 30S ribosomal subunit.</text>
</comment>
<dbReference type="GO" id="GO:0070042">
    <property type="term" value="F:rRNA (uridine-N3-)-methyltransferase activity"/>
    <property type="evidence" value="ECO:0007669"/>
    <property type="project" value="TreeGrafter"/>
</dbReference>
<evidence type="ECO:0000256" key="6">
    <source>
        <dbReference type="ARBA" id="ARBA00022679"/>
    </source>
</evidence>
<gene>
    <name evidence="13" type="ORF">GO495_00130</name>
</gene>
<dbReference type="EMBL" id="WRXO01000001">
    <property type="protein sequence ID" value="MVT38973.1"/>
    <property type="molecule type" value="Genomic_DNA"/>
</dbReference>
<evidence type="ECO:0000256" key="3">
    <source>
        <dbReference type="ARBA" id="ARBA00022490"/>
    </source>
</evidence>
<comment type="similarity">
    <text evidence="2 10">Belongs to the RNA methyltransferase RsmE family.</text>
</comment>
<keyword evidence="14" id="KW-1185">Reference proteome</keyword>
<dbReference type="CDD" id="cd18084">
    <property type="entry name" value="RsmE-like"/>
    <property type="match status" value="1"/>
</dbReference>
<comment type="subcellular location">
    <subcellularLocation>
        <location evidence="1 10">Cytoplasm</location>
    </subcellularLocation>
</comment>
<dbReference type="InterPro" id="IPR029026">
    <property type="entry name" value="tRNA_m1G_MTases_N"/>
</dbReference>
<evidence type="ECO:0000313" key="14">
    <source>
        <dbReference type="Proteomes" id="UP000468388"/>
    </source>
</evidence>
<feature type="domain" description="Ribosomal RNA small subunit methyltransferase E PUA-like" evidence="12">
    <location>
        <begin position="19"/>
        <end position="62"/>
    </location>
</feature>
<dbReference type="InterPro" id="IPR015947">
    <property type="entry name" value="PUA-like_sf"/>
</dbReference>
<evidence type="ECO:0000256" key="4">
    <source>
        <dbReference type="ARBA" id="ARBA00022552"/>
    </source>
</evidence>
<keyword evidence="4 10" id="KW-0698">rRNA processing</keyword>
<organism evidence="13 14">
    <name type="scientific">Chitinophaga oryziterrae</name>
    <dbReference type="NCBI Taxonomy" id="1031224"/>
    <lineage>
        <taxon>Bacteria</taxon>
        <taxon>Pseudomonadati</taxon>
        <taxon>Bacteroidota</taxon>
        <taxon>Chitinophagia</taxon>
        <taxon>Chitinophagales</taxon>
        <taxon>Chitinophagaceae</taxon>
        <taxon>Chitinophaga</taxon>
    </lineage>
</organism>
<dbReference type="Pfam" id="PF04452">
    <property type="entry name" value="Methyltrans_RNA"/>
    <property type="match status" value="1"/>
</dbReference>
<proteinExistence type="inferred from homology"/>
<dbReference type="GO" id="GO:0005737">
    <property type="term" value="C:cytoplasm"/>
    <property type="evidence" value="ECO:0007669"/>
    <property type="project" value="UniProtKB-SubCell"/>
</dbReference>
<dbReference type="Proteomes" id="UP000468388">
    <property type="component" value="Unassembled WGS sequence"/>
</dbReference>
<evidence type="ECO:0000256" key="5">
    <source>
        <dbReference type="ARBA" id="ARBA00022603"/>
    </source>
</evidence>
<reference evidence="13 14" key="1">
    <citation type="submission" date="2019-12" db="EMBL/GenBank/DDBJ databases">
        <title>The draft genomic sequence of strain Chitinophaga oryziterrae JCM 16595.</title>
        <authorList>
            <person name="Zhang X."/>
        </authorList>
    </citation>
    <scope>NUCLEOTIDE SEQUENCE [LARGE SCALE GENOMIC DNA]</scope>
    <source>
        <strain evidence="13 14">JCM 16595</strain>
    </source>
</reference>
<dbReference type="InterPro" id="IPR046887">
    <property type="entry name" value="RsmE_PUA-like"/>
</dbReference>
<dbReference type="Gene3D" id="3.40.1280.10">
    <property type="match status" value="1"/>
</dbReference>
<dbReference type="InterPro" id="IPR006700">
    <property type="entry name" value="RsmE"/>
</dbReference>
<keyword evidence="7 10" id="KW-0949">S-adenosyl-L-methionine</keyword>
<dbReference type="PANTHER" id="PTHR30027:SF3">
    <property type="entry name" value="16S RRNA (URACIL(1498)-N(3))-METHYLTRANSFERASE"/>
    <property type="match status" value="1"/>
</dbReference>
<dbReference type="OrthoDB" id="9815641at2"/>
<feature type="domain" description="Ribosomal RNA small subunit methyltransferase E methyltransferase" evidence="11">
    <location>
        <begin position="74"/>
        <end position="227"/>
    </location>
</feature>
<keyword evidence="6 10" id="KW-0808">Transferase</keyword>
<dbReference type="RefSeq" id="WP_157297685.1">
    <property type="nucleotide sequence ID" value="NZ_BAAAZB010000005.1"/>
</dbReference>
<name>A0A6N8J1S9_9BACT</name>
<evidence type="ECO:0000256" key="1">
    <source>
        <dbReference type="ARBA" id="ARBA00004496"/>
    </source>
</evidence>
<dbReference type="EC" id="2.1.1.193" evidence="10"/>
<accession>A0A6N8J1S9</accession>
<dbReference type="SUPFAM" id="SSF88697">
    <property type="entry name" value="PUA domain-like"/>
    <property type="match status" value="1"/>
</dbReference>
<comment type="catalytic activity">
    <reaction evidence="9 10">
        <text>uridine(1498) in 16S rRNA + S-adenosyl-L-methionine = N(3)-methyluridine(1498) in 16S rRNA + S-adenosyl-L-homocysteine + H(+)</text>
        <dbReference type="Rhea" id="RHEA:42920"/>
        <dbReference type="Rhea" id="RHEA-COMP:10283"/>
        <dbReference type="Rhea" id="RHEA-COMP:10284"/>
        <dbReference type="ChEBI" id="CHEBI:15378"/>
        <dbReference type="ChEBI" id="CHEBI:57856"/>
        <dbReference type="ChEBI" id="CHEBI:59789"/>
        <dbReference type="ChEBI" id="CHEBI:65315"/>
        <dbReference type="ChEBI" id="CHEBI:74502"/>
        <dbReference type="EC" id="2.1.1.193"/>
    </reaction>
</comment>
<dbReference type="AlphaFoldDB" id="A0A6N8J1S9"/>
<evidence type="ECO:0000256" key="2">
    <source>
        <dbReference type="ARBA" id="ARBA00005528"/>
    </source>
</evidence>
<dbReference type="GO" id="GO:0070475">
    <property type="term" value="P:rRNA base methylation"/>
    <property type="evidence" value="ECO:0007669"/>
    <property type="project" value="TreeGrafter"/>
</dbReference>
<dbReference type="InterPro" id="IPR046886">
    <property type="entry name" value="RsmE_MTase_dom"/>
</dbReference>
<sequence>MFYAKDVSPQADSYTMDEPTSKYCIMVLRHTAGDEVLLTDGRGGRYTAVITDDNRKKCVLKITLYTLIPPVVSPVRIAISFTKNTSRIEWFLEKATEIGVQTVFPLVSQRTEKEKFRADRFENILVSAMLQSQQYYLPELAAPVSFDKLIQQPGAEQLFIAHCLPEEKAHLWQAMQAGKDSLMLIGPEGDFTPEEIKAALGQGFRPVSLGNTRLRTETAGVVACTMMNAVNVI</sequence>
<comment type="caution">
    <text evidence="13">The sequence shown here is derived from an EMBL/GenBank/DDBJ whole genome shotgun (WGS) entry which is preliminary data.</text>
</comment>
<dbReference type="Gene3D" id="2.40.240.20">
    <property type="entry name" value="Hypothetical PUA domain-like, domain 1"/>
    <property type="match status" value="1"/>
</dbReference>
<evidence type="ECO:0000256" key="7">
    <source>
        <dbReference type="ARBA" id="ARBA00022691"/>
    </source>
</evidence>
<dbReference type="PIRSF" id="PIRSF015601">
    <property type="entry name" value="MTase_slr0722"/>
    <property type="match status" value="1"/>
</dbReference>
<dbReference type="PANTHER" id="PTHR30027">
    <property type="entry name" value="RIBOSOMAL RNA SMALL SUBUNIT METHYLTRANSFERASE E"/>
    <property type="match status" value="1"/>
</dbReference>
<evidence type="ECO:0000259" key="11">
    <source>
        <dbReference type="Pfam" id="PF04452"/>
    </source>
</evidence>
<dbReference type="NCBIfam" id="TIGR00046">
    <property type="entry name" value="RsmE family RNA methyltransferase"/>
    <property type="match status" value="1"/>
</dbReference>
<evidence type="ECO:0000313" key="13">
    <source>
        <dbReference type="EMBL" id="MVT38973.1"/>
    </source>
</evidence>
<evidence type="ECO:0000256" key="10">
    <source>
        <dbReference type="PIRNR" id="PIRNR015601"/>
    </source>
</evidence>
<dbReference type="SUPFAM" id="SSF75217">
    <property type="entry name" value="alpha/beta knot"/>
    <property type="match status" value="1"/>
</dbReference>
<keyword evidence="5 10" id="KW-0489">Methyltransferase</keyword>
<evidence type="ECO:0000256" key="8">
    <source>
        <dbReference type="ARBA" id="ARBA00025699"/>
    </source>
</evidence>
<protein>
    <recommendedName>
        <fullName evidence="10">Ribosomal RNA small subunit methyltransferase E</fullName>
        <ecNumber evidence="10">2.1.1.193</ecNumber>
    </recommendedName>
</protein>
<dbReference type="InterPro" id="IPR029028">
    <property type="entry name" value="Alpha/beta_knot_MTases"/>
</dbReference>
<keyword evidence="3 10" id="KW-0963">Cytoplasm</keyword>
<evidence type="ECO:0000259" key="12">
    <source>
        <dbReference type="Pfam" id="PF20260"/>
    </source>
</evidence>
<dbReference type="Pfam" id="PF20260">
    <property type="entry name" value="PUA_4"/>
    <property type="match status" value="1"/>
</dbReference>